<organism evidence="10 11">
    <name type="scientific">Vibrio maritimus</name>
    <dbReference type="NCBI Taxonomy" id="990268"/>
    <lineage>
        <taxon>Bacteria</taxon>
        <taxon>Pseudomonadati</taxon>
        <taxon>Pseudomonadota</taxon>
        <taxon>Gammaproteobacteria</taxon>
        <taxon>Vibrionales</taxon>
        <taxon>Vibrionaceae</taxon>
        <taxon>Vibrio</taxon>
    </lineage>
</organism>
<keyword evidence="11" id="KW-1185">Reference proteome</keyword>
<dbReference type="EMBL" id="BBMT01000010">
    <property type="protein sequence ID" value="GAL36258.1"/>
    <property type="molecule type" value="Genomic_DNA"/>
</dbReference>
<dbReference type="PROSITE" id="PS50111">
    <property type="entry name" value="CHEMOTAXIS_TRANSDUC_2"/>
    <property type="match status" value="1"/>
</dbReference>
<feature type="domain" description="Methyl-accepting transducer" evidence="9">
    <location>
        <begin position="15"/>
        <end position="251"/>
    </location>
</feature>
<comment type="subcellular location">
    <subcellularLocation>
        <location evidence="1">Membrane</location>
        <topology evidence="1">Multi-pass membrane protein</topology>
    </subcellularLocation>
</comment>
<name>A0A090TAE6_9VIBR</name>
<reference evidence="10 11" key="2">
    <citation type="submission" date="2014-09" db="EMBL/GenBank/DDBJ databases">
        <authorList>
            <consortium name="NBRP consortium"/>
            <person name="Sawabe T."/>
            <person name="Meirelles P."/>
            <person name="Nakanishi M."/>
            <person name="Sayaka M."/>
            <person name="Hattori M."/>
            <person name="Ohkuma M."/>
        </authorList>
    </citation>
    <scope>NUCLEOTIDE SEQUENCE [LARGE SCALE GENOMIC DNA]</scope>
    <source>
        <strain evidence="10 11">JCM 19240</strain>
    </source>
</reference>
<dbReference type="InterPro" id="IPR004089">
    <property type="entry name" value="MCPsignal_dom"/>
</dbReference>
<sequence length="288" mass="30255">MNLSLASLLSSIEKVTASITSQLSDADSRSSVIASLTSTQQQSTEMIATAMTEMASSASHVAQSATDAAQSTDEADKQSQQVSQLIQATVSNIEGLATQLEGASTAVSELDSDVNNIARVLDVIGDIAEQTNLLALNAAIEAARAGEQGRGFAVVADEVRNLAGRTQQSTKEIQEMIGNLQSGSQNAIQSILLCAETSQATVSESQTASRALQEVVLSLEAITEKSQQIATAAAEQTEVSDDISQRINMIEHSGSELRGVVDETKHATQTLNQLSEDLSSKVARFEVA</sequence>
<evidence type="ECO:0000256" key="5">
    <source>
        <dbReference type="ARBA" id="ARBA00023224"/>
    </source>
</evidence>
<evidence type="ECO:0000259" key="9">
    <source>
        <dbReference type="PROSITE" id="PS50111"/>
    </source>
</evidence>
<dbReference type="GO" id="GO:0006935">
    <property type="term" value="P:chemotaxis"/>
    <property type="evidence" value="ECO:0007669"/>
    <property type="project" value="InterPro"/>
</dbReference>
<reference evidence="10 11" key="1">
    <citation type="submission" date="2014-09" db="EMBL/GenBank/DDBJ databases">
        <title>Vibrio maritimus JCM 19240. (C210) whole genome shotgun sequence.</title>
        <authorList>
            <person name="Sawabe T."/>
            <person name="Meirelles P."/>
            <person name="Nakanishi M."/>
            <person name="Sayaka M."/>
            <person name="Hattori M."/>
            <person name="Ohkuma M."/>
        </authorList>
    </citation>
    <scope>NUCLEOTIDE SEQUENCE [LARGE SCALE GENOMIC DNA]</scope>
    <source>
        <strain evidence="10 11">JCM 19240</strain>
    </source>
</reference>
<evidence type="ECO:0000256" key="2">
    <source>
        <dbReference type="ARBA" id="ARBA00022692"/>
    </source>
</evidence>
<keyword evidence="2" id="KW-0812">Transmembrane</keyword>
<evidence type="ECO:0000256" key="3">
    <source>
        <dbReference type="ARBA" id="ARBA00022989"/>
    </source>
</evidence>
<evidence type="ECO:0000256" key="1">
    <source>
        <dbReference type="ARBA" id="ARBA00004141"/>
    </source>
</evidence>
<evidence type="ECO:0000313" key="11">
    <source>
        <dbReference type="Proteomes" id="UP000029224"/>
    </source>
</evidence>
<dbReference type="Proteomes" id="UP000029224">
    <property type="component" value="Unassembled WGS sequence"/>
</dbReference>
<gene>
    <name evidence="10" type="ORF">JCM19240_1702</name>
</gene>
<dbReference type="Gene3D" id="1.10.287.950">
    <property type="entry name" value="Methyl-accepting chemotaxis protein"/>
    <property type="match status" value="1"/>
</dbReference>
<protein>
    <submittedName>
        <fullName evidence="10">N-acetylglucosamine regulated methyl-accepting chemotaxis protein</fullName>
    </submittedName>
</protein>
<evidence type="ECO:0000313" key="10">
    <source>
        <dbReference type="EMBL" id="GAL36258.1"/>
    </source>
</evidence>
<feature type="compositionally biased region" description="Polar residues" evidence="8">
    <location>
        <begin position="60"/>
        <end position="77"/>
    </location>
</feature>
<evidence type="ECO:0000256" key="6">
    <source>
        <dbReference type="ARBA" id="ARBA00029447"/>
    </source>
</evidence>
<dbReference type="SUPFAM" id="SSF58104">
    <property type="entry name" value="Methyl-accepting chemotaxis protein (MCP) signaling domain"/>
    <property type="match status" value="1"/>
</dbReference>
<evidence type="ECO:0000256" key="4">
    <source>
        <dbReference type="ARBA" id="ARBA00023136"/>
    </source>
</evidence>
<dbReference type="GO" id="GO:0004888">
    <property type="term" value="F:transmembrane signaling receptor activity"/>
    <property type="evidence" value="ECO:0007669"/>
    <property type="project" value="InterPro"/>
</dbReference>
<keyword evidence="5 7" id="KW-0807">Transducer</keyword>
<dbReference type="PRINTS" id="PR00260">
    <property type="entry name" value="CHEMTRNSDUCR"/>
</dbReference>
<evidence type="ECO:0000256" key="7">
    <source>
        <dbReference type="PROSITE-ProRule" id="PRU00284"/>
    </source>
</evidence>
<keyword evidence="4" id="KW-0472">Membrane</keyword>
<dbReference type="AlphaFoldDB" id="A0A090TAE6"/>
<dbReference type="InterPro" id="IPR004090">
    <property type="entry name" value="Chemotax_Me-accpt_rcpt"/>
</dbReference>
<dbReference type="SMART" id="SM00283">
    <property type="entry name" value="MA"/>
    <property type="match status" value="1"/>
</dbReference>
<dbReference type="GO" id="GO:0016020">
    <property type="term" value="C:membrane"/>
    <property type="evidence" value="ECO:0007669"/>
    <property type="project" value="UniProtKB-SubCell"/>
</dbReference>
<dbReference type="PANTHER" id="PTHR32089">
    <property type="entry name" value="METHYL-ACCEPTING CHEMOTAXIS PROTEIN MCPB"/>
    <property type="match status" value="1"/>
</dbReference>
<dbReference type="GO" id="GO:0007165">
    <property type="term" value="P:signal transduction"/>
    <property type="evidence" value="ECO:0007669"/>
    <property type="project" value="UniProtKB-KW"/>
</dbReference>
<dbReference type="PANTHER" id="PTHR32089:SF119">
    <property type="entry name" value="METHYL-ACCEPTING CHEMOTAXIS PROTEIN CTPL"/>
    <property type="match status" value="1"/>
</dbReference>
<dbReference type="Pfam" id="PF00015">
    <property type="entry name" value="MCPsignal"/>
    <property type="match status" value="1"/>
</dbReference>
<comment type="similarity">
    <text evidence="6">Belongs to the methyl-accepting chemotaxis (MCP) protein family.</text>
</comment>
<dbReference type="FunFam" id="1.10.287.950:FF:000001">
    <property type="entry name" value="Methyl-accepting chemotaxis sensory transducer"/>
    <property type="match status" value="1"/>
</dbReference>
<comment type="caution">
    <text evidence="10">The sequence shown here is derived from an EMBL/GenBank/DDBJ whole genome shotgun (WGS) entry which is preliminary data.</text>
</comment>
<accession>A0A090TAE6</accession>
<keyword evidence="3" id="KW-1133">Transmembrane helix</keyword>
<feature type="region of interest" description="Disordered" evidence="8">
    <location>
        <begin position="58"/>
        <end position="77"/>
    </location>
</feature>
<evidence type="ECO:0000256" key="8">
    <source>
        <dbReference type="SAM" id="MobiDB-lite"/>
    </source>
</evidence>
<proteinExistence type="inferred from homology"/>